<accession>A0A1C0ZVV3</accession>
<comment type="caution">
    <text evidence="3">The sequence shown here is derived from an EMBL/GenBank/DDBJ whole genome shotgun (WGS) entry which is preliminary data.</text>
</comment>
<feature type="domain" description="SGNH hydrolase-type esterase N-terminal" evidence="2">
    <location>
        <begin position="28"/>
        <end position="169"/>
    </location>
</feature>
<dbReference type="InterPro" id="IPR013830">
    <property type="entry name" value="SGNH_hydro"/>
</dbReference>
<dbReference type="AlphaFoldDB" id="A0A1C0ZVV3"/>
<dbReference type="InterPro" id="IPR036514">
    <property type="entry name" value="SGNH_hydro_sf"/>
</dbReference>
<proteinExistence type="predicted"/>
<sequence length="367" mass="41494">MTKRKQSVNALELDTNMQIQKIDDPAFRWYSPLEQPFHIAGFGWLQDEQLYRRLPAKPEWQLPEAVNNLANCTAGGQIRFTTNAASLAVKVKLSGTANMYHMPATGQCGFDCYIGEPGEQHYVGTSRYDHTQTEYESVFYQNMERESRVITLNFPLYQGVEEVWVGIDPIGHIAAPATYTSNRKVLIYGTSITQGGCATRPGMAYPNILSRRIHQEFLNLGFSGNGKGEPELAHILSEIPDPACLVLDYEANCVSTEQLQKTLPEFIRIFREKHAEIPILVISRITYAKDKFEAQLMQDKMDRKQFQMQTVNQLRELGDVNIYFHDGSDLLGENAHECTVDGVHPTDLGFMRMADGLTPVLKKILPE</sequence>
<reference evidence="4" key="1">
    <citation type="submission" date="2016-05" db="EMBL/GenBank/DDBJ databases">
        <title>Paenibacillus oryzae. sp. nov., isolated from the rice root.</title>
        <authorList>
            <person name="Zhang J."/>
            <person name="Zhang X."/>
        </authorList>
    </citation>
    <scope>NUCLEOTIDE SEQUENCE [LARGE SCALE GENOMIC DNA]</scope>
    <source>
        <strain evidence="4">KCTC13222</strain>
    </source>
</reference>
<dbReference type="EMBL" id="LYPC01000027">
    <property type="protein sequence ID" value="OCT12233.1"/>
    <property type="molecule type" value="Genomic_DNA"/>
</dbReference>
<dbReference type="OrthoDB" id="5624617at2"/>
<dbReference type="Gene3D" id="2.60.120.260">
    <property type="entry name" value="Galactose-binding domain-like"/>
    <property type="match status" value="1"/>
</dbReference>
<evidence type="ECO:0000259" key="2">
    <source>
        <dbReference type="Pfam" id="PF14607"/>
    </source>
</evidence>
<dbReference type="RefSeq" id="WP_065856333.1">
    <property type="nucleotide sequence ID" value="NZ_LYPC01000027.1"/>
</dbReference>
<evidence type="ECO:0000259" key="1">
    <source>
        <dbReference type="Pfam" id="PF14606"/>
    </source>
</evidence>
<name>A0A1C0ZVV3_9BACL</name>
<gene>
    <name evidence="3" type="ORF">A8709_30820</name>
</gene>
<dbReference type="InterPro" id="IPR032740">
    <property type="entry name" value="GxDLY"/>
</dbReference>
<dbReference type="Pfam" id="PF14607">
    <property type="entry name" value="GxDLY"/>
    <property type="match status" value="1"/>
</dbReference>
<protein>
    <recommendedName>
        <fullName evidence="5">SGNH hydrolase-type esterase domain-containing protein</fullName>
    </recommendedName>
</protein>
<keyword evidence="4" id="KW-1185">Reference proteome</keyword>
<dbReference type="SUPFAM" id="SSF52266">
    <property type="entry name" value="SGNH hydrolase"/>
    <property type="match status" value="1"/>
</dbReference>
<evidence type="ECO:0000313" key="4">
    <source>
        <dbReference type="Proteomes" id="UP000093309"/>
    </source>
</evidence>
<dbReference type="Proteomes" id="UP000093309">
    <property type="component" value="Unassembled WGS sequence"/>
</dbReference>
<evidence type="ECO:0000313" key="3">
    <source>
        <dbReference type="EMBL" id="OCT12233.1"/>
    </source>
</evidence>
<dbReference type="Pfam" id="PF14606">
    <property type="entry name" value="Lipase_GDSL_3"/>
    <property type="match status" value="1"/>
</dbReference>
<dbReference type="STRING" id="512399.A8709_30820"/>
<evidence type="ECO:0008006" key="5">
    <source>
        <dbReference type="Google" id="ProtNLM"/>
    </source>
</evidence>
<feature type="domain" description="SGNH hydrolase-type esterase" evidence="1">
    <location>
        <begin position="183"/>
        <end position="362"/>
    </location>
</feature>
<organism evidence="3 4">
    <name type="scientific">Paenibacillus pectinilyticus</name>
    <dbReference type="NCBI Taxonomy" id="512399"/>
    <lineage>
        <taxon>Bacteria</taxon>
        <taxon>Bacillati</taxon>
        <taxon>Bacillota</taxon>
        <taxon>Bacilli</taxon>
        <taxon>Bacillales</taxon>
        <taxon>Paenibacillaceae</taxon>
        <taxon>Paenibacillus</taxon>
    </lineage>
</organism>
<dbReference type="Gene3D" id="3.40.50.1110">
    <property type="entry name" value="SGNH hydrolase"/>
    <property type="match status" value="1"/>
</dbReference>